<evidence type="ECO:0000313" key="8">
    <source>
        <dbReference type="Proteomes" id="UP000824264"/>
    </source>
</evidence>
<evidence type="ECO:0000256" key="4">
    <source>
        <dbReference type="ARBA" id="ARBA00022679"/>
    </source>
</evidence>
<dbReference type="GO" id="GO:0009236">
    <property type="term" value="P:cobalamin biosynthetic process"/>
    <property type="evidence" value="ECO:0007669"/>
    <property type="project" value="UniProtKB-KW"/>
</dbReference>
<protein>
    <submittedName>
        <fullName evidence="7">Bifunctional cobalt-precorrin-7 (C(5))-methyltransferase/cobalt-precorrin-6B (C(15))-methyltransferase</fullName>
    </submittedName>
</protein>
<comment type="pathway">
    <text evidence="1">Cofactor biosynthesis; adenosylcobalamin biosynthesis.</text>
</comment>
<dbReference type="PANTHER" id="PTHR43182:SF1">
    <property type="entry name" value="COBALT-PRECORRIN-7 C(5)-METHYLTRANSFERASE"/>
    <property type="match status" value="1"/>
</dbReference>
<organism evidence="7 8">
    <name type="scientific">Candidatus Bilophila faecipullorum</name>
    <dbReference type="NCBI Taxonomy" id="2838482"/>
    <lineage>
        <taxon>Bacteria</taxon>
        <taxon>Pseudomonadati</taxon>
        <taxon>Thermodesulfobacteriota</taxon>
        <taxon>Desulfovibrionia</taxon>
        <taxon>Desulfovibrionales</taxon>
        <taxon>Desulfovibrionaceae</taxon>
        <taxon>Bilophila</taxon>
    </lineage>
</organism>
<dbReference type="AlphaFoldDB" id="A0A9D1U9A5"/>
<dbReference type="PANTHER" id="PTHR43182">
    <property type="entry name" value="COBALT-PRECORRIN-6B C(15)-METHYLTRANSFERASE (DECARBOXYLATING)"/>
    <property type="match status" value="1"/>
</dbReference>
<name>A0A9D1U9A5_9BACT</name>
<keyword evidence="4" id="KW-0808">Transferase</keyword>
<dbReference type="InterPro" id="IPR029063">
    <property type="entry name" value="SAM-dependent_MTases_sf"/>
</dbReference>
<keyword evidence="5" id="KW-0949">S-adenosyl-L-methionine</keyword>
<dbReference type="Proteomes" id="UP000824264">
    <property type="component" value="Unassembled WGS sequence"/>
</dbReference>
<evidence type="ECO:0000256" key="6">
    <source>
        <dbReference type="SAM" id="MobiDB-lite"/>
    </source>
</evidence>
<dbReference type="Gene3D" id="3.40.50.150">
    <property type="entry name" value="Vaccinia Virus protein VP39"/>
    <property type="match status" value="1"/>
</dbReference>
<evidence type="ECO:0000256" key="5">
    <source>
        <dbReference type="ARBA" id="ARBA00022691"/>
    </source>
</evidence>
<evidence type="ECO:0000256" key="2">
    <source>
        <dbReference type="ARBA" id="ARBA00022573"/>
    </source>
</evidence>
<dbReference type="InterPro" id="IPR050714">
    <property type="entry name" value="Cobalamin_biosynth_MTase"/>
</dbReference>
<sequence>RDGGPGEGTTLLQKGFPSPGSRPTPLLPDPDRVFIGGGGKDLPDLLDACMERLKPGGLMVAGSVTLESFCALYGWRPGRRVGLCRLDVANERPIAGTHRHLKHQNTITLFIFQKEIPL</sequence>
<gene>
    <name evidence="7" type="ORF">H9874_07190</name>
</gene>
<keyword evidence="3" id="KW-0489">Methyltransferase</keyword>
<reference evidence="7" key="2">
    <citation type="submission" date="2021-04" db="EMBL/GenBank/DDBJ databases">
        <authorList>
            <person name="Gilroy R."/>
        </authorList>
    </citation>
    <scope>NUCLEOTIDE SEQUENCE</scope>
    <source>
        <strain evidence="7">ChiSxjej5B17-1746</strain>
    </source>
</reference>
<evidence type="ECO:0000256" key="1">
    <source>
        <dbReference type="ARBA" id="ARBA00004953"/>
    </source>
</evidence>
<evidence type="ECO:0000256" key="3">
    <source>
        <dbReference type="ARBA" id="ARBA00022603"/>
    </source>
</evidence>
<accession>A0A9D1U9A5</accession>
<dbReference type="GO" id="GO:0032259">
    <property type="term" value="P:methylation"/>
    <property type="evidence" value="ECO:0007669"/>
    <property type="project" value="UniProtKB-KW"/>
</dbReference>
<comment type="caution">
    <text evidence="7">The sequence shown here is derived from an EMBL/GenBank/DDBJ whole genome shotgun (WGS) entry which is preliminary data.</text>
</comment>
<evidence type="ECO:0000313" key="7">
    <source>
        <dbReference type="EMBL" id="HIW78913.1"/>
    </source>
</evidence>
<dbReference type="GO" id="GO:0008168">
    <property type="term" value="F:methyltransferase activity"/>
    <property type="evidence" value="ECO:0007669"/>
    <property type="project" value="UniProtKB-KW"/>
</dbReference>
<dbReference type="EMBL" id="DXGI01000273">
    <property type="protein sequence ID" value="HIW78913.1"/>
    <property type="molecule type" value="Genomic_DNA"/>
</dbReference>
<feature type="non-terminal residue" evidence="7">
    <location>
        <position position="1"/>
    </location>
</feature>
<keyword evidence="2" id="KW-0169">Cobalamin biosynthesis</keyword>
<feature type="region of interest" description="Disordered" evidence="6">
    <location>
        <begin position="1"/>
        <end position="28"/>
    </location>
</feature>
<proteinExistence type="predicted"/>
<dbReference type="SUPFAM" id="SSF53335">
    <property type="entry name" value="S-adenosyl-L-methionine-dependent methyltransferases"/>
    <property type="match status" value="1"/>
</dbReference>
<reference evidence="7" key="1">
    <citation type="journal article" date="2021" name="PeerJ">
        <title>Extensive microbial diversity within the chicken gut microbiome revealed by metagenomics and culture.</title>
        <authorList>
            <person name="Gilroy R."/>
            <person name="Ravi A."/>
            <person name="Getino M."/>
            <person name="Pursley I."/>
            <person name="Horton D.L."/>
            <person name="Alikhan N.F."/>
            <person name="Baker D."/>
            <person name="Gharbi K."/>
            <person name="Hall N."/>
            <person name="Watson M."/>
            <person name="Adriaenssens E.M."/>
            <person name="Foster-Nyarko E."/>
            <person name="Jarju S."/>
            <person name="Secka A."/>
            <person name="Antonio M."/>
            <person name="Oren A."/>
            <person name="Chaudhuri R.R."/>
            <person name="La Ragione R."/>
            <person name="Hildebrand F."/>
            <person name="Pallen M.J."/>
        </authorList>
    </citation>
    <scope>NUCLEOTIDE SEQUENCE</scope>
    <source>
        <strain evidence="7">ChiSxjej5B17-1746</strain>
    </source>
</reference>